<feature type="transmembrane region" description="Helical" evidence="1">
    <location>
        <begin position="12"/>
        <end position="30"/>
    </location>
</feature>
<sequence>MKNLKNNLSSYAVIIGASIFMCIKIVSLDFNDLSFSNDQNSYGSIVAMILLIIAMILTIKFDPKNKNKPS</sequence>
<dbReference type="AlphaFoldDB" id="A0A5J4FVV5"/>
<feature type="transmembrane region" description="Helical" evidence="1">
    <location>
        <begin position="42"/>
        <end position="61"/>
    </location>
</feature>
<reference evidence="2 3" key="1">
    <citation type="submission" date="2019-08" db="EMBL/GenBank/DDBJ databases">
        <title>Ulvibacter marinistellae sp. nov., isolated from a starfish, Patiria pectinifera.</title>
        <authorList>
            <person name="Kawano K."/>
            <person name="Ushijima N."/>
            <person name="Kihara M."/>
            <person name="Itoh H."/>
        </authorList>
    </citation>
    <scope>NUCLEOTIDE SEQUENCE [LARGE SCALE GENOMIC DNA]</scope>
    <source>
        <strain evidence="2 3">KK4</strain>
    </source>
</reference>
<keyword evidence="1" id="KW-0812">Transmembrane</keyword>
<protein>
    <submittedName>
        <fullName evidence="2">Uncharacterized protein</fullName>
    </submittedName>
</protein>
<accession>A0A5J4FVV5</accession>
<keyword evidence="3" id="KW-1185">Reference proteome</keyword>
<evidence type="ECO:0000313" key="3">
    <source>
        <dbReference type="Proteomes" id="UP000326994"/>
    </source>
</evidence>
<keyword evidence="1" id="KW-0472">Membrane</keyword>
<evidence type="ECO:0000313" key="2">
    <source>
        <dbReference type="EMBL" id="GEQ85338.1"/>
    </source>
</evidence>
<name>A0A5J4FVV5_9FLAO</name>
<comment type="caution">
    <text evidence="2">The sequence shown here is derived from an EMBL/GenBank/DDBJ whole genome shotgun (WGS) entry which is preliminary data.</text>
</comment>
<dbReference type="Proteomes" id="UP000326994">
    <property type="component" value="Unassembled WGS sequence"/>
</dbReference>
<organism evidence="2 3">
    <name type="scientific">Patiriisocius marinistellae</name>
    <dbReference type="NCBI Taxonomy" id="2494560"/>
    <lineage>
        <taxon>Bacteria</taxon>
        <taxon>Pseudomonadati</taxon>
        <taxon>Bacteroidota</taxon>
        <taxon>Flavobacteriia</taxon>
        <taxon>Flavobacteriales</taxon>
        <taxon>Flavobacteriaceae</taxon>
        <taxon>Patiriisocius</taxon>
    </lineage>
</organism>
<evidence type="ECO:0000256" key="1">
    <source>
        <dbReference type="SAM" id="Phobius"/>
    </source>
</evidence>
<proteinExistence type="predicted"/>
<dbReference type="EMBL" id="BKCF01000001">
    <property type="protein sequence ID" value="GEQ85338.1"/>
    <property type="molecule type" value="Genomic_DNA"/>
</dbReference>
<keyword evidence="1" id="KW-1133">Transmembrane helix</keyword>
<gene>
    <name evidence="2" type="ORF">ULMS_08460</name>
</gene>
<dbReference type="RefSeq" id="WP_151893264.1">
    <property type="nucleotide sequence ID" value="NZ_BKCF01000001.1"/>
</dbReference>